<dbReference type="SMART" id="SM00054">
    <property type="entry name" value="EFh"/>
    <property type="match status" value="2"/>
</dbReference>
<dbReference type="OrthoDB" id="429467at2759"/>
<reference evidence="4 5" key="1">
    <citation type="submission" date="2014-06" db="EMBL/GenBank/DDBJ databases">
        <authorList>
            <person name="Swart Estienne"/>
        </authorList>
    </citation>
    <scope>NUCLEOTIDE SEQUENCE [LARGE SCALE GENOMIC DNA]</scope>
    <source>
        <strain evidence="4 5">130c</strain>
    </source>
</reference>
<feature type="domain" description="EF-hand" evidence="3">
    <location>
        <begin position="96"/>
        <end position="131"/>
    </location>
</feature>
<dbReference type="PROSITE" id="PS00303">
    <property type="entry name" value="S100_CABP"/>
    <property type="match status" value="1"/>
</dbReference>
<dbReference type="Gene3D" id="1.10.238.10">
    <property type="entry name" value="EF-hand"/>
    <property type="match status" value="1"/>
</dbReference>
<protein>
    <submittedName>
        <fullName evidence="4">Ca2+-binding protein (Ef-hand superfamily)</fullName>
    </submittedName>
</protein>
<dbReference type="AlphaFoldDB" id="A0A078B858"/>
<dbReference type="PANTHER" id="PTHR47026:SF2">
    <property type="entry name" value="FLAGELLAR ASSOCIATED PROTEIN"/>
    <property type="match status" value="1"/>
</dbReference>
<evidence type="ECO:0000313" key="5">
    <source>
        <dbReference type="Proteomes" id="UP000039865"/>
    </source>
</evidence>
<evidence type="ECO:0000256" key="2">
    <source>
        <dbReference type="SAM" id="MobiDB-lite"/>
    </source>
</evidence>
<feature type="region of interest" description="Disordered" evidence="2">
    <location>
        <begin position="495"/>
        <end position="525"/>
    </location>
</feature>
<dbReference type="InterPro" id="IPR002048">
    <property type="entry name" value="EF_hand_dom"/>
</dbReference>
<dbReference type="EMBL" id="CCKQ01017580">
    <property type="protein sequence ID" value="CDW89472.1"/>
    <property type="molecule type" value="Genomic_DNA"/>
</dbReference>
<keyword evidence="1" id="KW-0106">Calcium</keyword>
<dbReference type="CDD" id="cd00051">
    <property type="entry name" value="EFh"/>
    <property type="match status" value="1"/>
</dbReference>
<proteinExistence type="predicted"/>
<dbReference type="PROSITE" id="PS50222">
    <property type="entry name" value="EF_HAND_2"/>
    <property type="match status" value="1"/>
</dbReference>
<evidence type="ECO:0000256" key="1">
    <source>
        <dbReference type="ARBA" id="ARBA00022837"/>
    </source>
</evidence>
<dbReference type="Pfam" id="PF13499">
    <property type="entry name" value="EF-hand_7"/>
    <property type="match status" value="1"/>
</dbReference>
<accession>A0A078B858</accession>
<evidence type="ECO:0000259" key="3">
    <source>
        <dbReference type="PROSITE" id="PS50222"/>
    </source>
</evidence>
<dbReference type="InParanoid" id="A0A078B858"/>
<dbReference type="GO" id="GO:0005509">
    <property type="term" value="F:calcium ion binding"/>
    <property type="evidence" value="ECO:0007669"/>
    <property type="project" value="InterPro"/>
</dbReference>
<sequence>MQIILDMDQVATPNDNPTSYDQQNDLQDQINQAFKDENDQQNQNQQDNQDQQMTYNAQDYENNENLNYEIFGLFDLDGSGKIDINDLEEIGKAMGWKKQEVDDLIFSLDPNHDGRISFEEFQLVMKHIEERIQSNNQGSQQSSQNLVGQPILNELRKKYERDGNYTKAKILKYKFDTLSNQEQQRQQLNMRIAQEQELSTVENAQKLQFTEFAEAWDKYMTDYEAAAFESVERLKEKHIKEIKELHERVKTEFMIKFKWTRELLDLRKQEKIHFSVKDYINAEECKRRADLMELQEREMSQNSLNEAIGRQERILRQKQQMALATLLKRIQRDREEQLKHRQEDSQRLMQRNTNLLKDMITKQAQEQRKTSQFLKFALGKREHKTEEEIKQMIKDSSYQPNSDPLMGRINRKYNPTVSVYSNVGRGRLYTQDSRTSKHISSRIIRPFEFQSPSNALGGLGNGRDNTLAQRKLNIRKINQTAILEEVHSTMNDINSFRQHNQPSNQGQGSKNQMSTNKFTLPKIKN</sequence>
<gene>
    <name evidence="4" type="primary">Contig13476.g14377</name>
    <name evidence="4" type="ORF">STYLEM_18605</name>
</gene>
<feature type="region of interest" description="Disordered" evidence="2">
    <location>
        <begin position="1"/>
        <end position="23"/>
    </location>
</feature>
<dbReference type="PANTHER" id="PTHR47026">
    <property type="entry name" value="PIGMENTOSA GTPASE REGULATOR-LIKE PROTEIN, PUTATIVE-RELATED"/>
    <property type="match status" value="1"/>
</dbReference>
<evidence type="ECO:0000313" key="4">
    <source>
        <dbReference type="EMBL" id="CDW89472.1"/>
    </source>
</evidence>
<organism evidence="4 5">
    <name type="scientific">Stylonychia lemnae</name>
    <name type="common">Ciliate</name>
    <dbReference type="NCBI Taxonomy" id="5949"/>
    <lineage>
        <taxon>Eukaryota</taxon>
        <taxon>Sar</taxon>
        <taxon>Alveolata</taxon>
        <taxon>Ciliophora</taxon>
        <taxon>Intramacronucleata</taxon>
        <taxon>Spirotrichea</taxon>
        <taxon>Stichotrichia</taxon>
        <taxon>Sporadotrichida</taxon>
        <taxon>Oxytrichidae</taxon>
        <taxon>Stylonychinae</taxon>
        <taxon>Stylonychia</taxon>
    </lineage>
</organism>
<keyword evidence="5" id="KW-1185">Reference proteome</keyword>
<dbReference type="InterPro" id="IPR011992">
    <property type="entry name" value="EF-hand-dom_pair"/>
</dbReference>
<feature type="compositionally biased region" description="Polar residues" evidence="2">
    <location>
        <begin position="495"/>
        <end position="518"/>
    </location>
</feature>
<dbReference type="SUPFAM" id="SSF47473">
    <property type="entry name" value="EF-hand"/>
    <property type="match status" value="1"/>
</dbReference>
<feature type="compositionally biased region" description="Polar residues" evidence="2">
    <location>
        <begin position="11"/>
        <end position="20"/>
    </location>
</feature>
<dbReference type="Proteomes" id="UP000039865">
    <property type="component" value="Unassembled WGS sequence"/>
</dbReference>
<dbReference type="InterPro" id="IPR001751">
    <property type="entry name" value="S100/CaBP7/8-like_CS"/>
</dbReference>
<dbReference type="PROSITE" id="PS00018">
    <property type="entry name" value="EF_HAND_1"/>
    <property type="match status" value="1"/>
</dbReference>
<dbReference type="InterPro" id="IPR018247">
    <property type="entry name" value="EF_Hand_1_Ca_BS"/>
</dbReference>
<name>A0A078B858_STYLE</name>